<dbReference type="InterPro" id="IPR045054">
    <property type="entry name" value="P4HA-like"/>
</dbReference>
<dbReference type="GO" id="GO:0046872">
    <property type="term" value="F:metal ion binding"/>
    <property type="evidence" value="ECO:0007669"/>
    <property type="project" value="UniProtKB-KW"/>
</dbReference>
<evidence type="ECO:0000259" key="5">
    <source>
        <dbReference type="Pfam" id="PF13640"/>
    </source>
</evidence>
<dbReference type="eggNOG" id="KOG1591">
    <property type="taxonomic scope" value="Eukaryota"/>
</dbReference>
<dbReference type="GO" id="GO:0031418">
    <property type="term" value="F:L-ascorbic acid binding"/>
    <property type="evidence" value="ECO:0007669"/>
    <property type="project" value="UniProtKB-KW"/>
</dbReference>
<name>A7SQC4_NEMVE</name>
<proteinExistence type="predicted"/>
<accession>A7SQC4</accession>
<reference evidence="6 7" key="1">
    <citation type="journal article" date="2007" name="Science">
        <title>Sea anemone genome reveals ancestral eumetazoan gene repertoire and genomic organization.</title>
        <authorList>
            <person name="Putnam N.H."/>
            <person name="Srivastava M."/>
            <person name="Hellsten U."/>
            <person name="Dirks B."/>
            <person name="Chapman J."/>
            <person name="Salamov A."/>
            <person name="Terry A."/>
            <person name="Shapiro H."/>
            <person name="Lindquist E."/>
            <person name="Kapitonov V.V."/>
            <person name="Jurka J."/>
            <person name="Genikhovich G."/>
            <person name="Grigoriev I.V."/>
            <person name="Lucas S.M."/>
            <person name="Steele R.E."/>
            <person name="Finnerty J.R."/>
            <person name="Technau U."/>
            <person name="Martindale M.Q."/>
            <person name="Rokhsar D.S."/>
        </authorList>
    </citation>
    <scope>NUCLEOTIDE SEQUENCE [LARGE SCALE GENOMIC DNA]</scope>
    <source>
        <strain evidence="7">CH2 X CH6</strain>
    </source>
</reference>
<dbReference type="InterPro" id="IPR044862">
    <property type="entry name" value="Pro_4_hyd_alph_FE2OG_OXY"/>
</dbReference>
<dbReference type="OrthoDB" id="420380at2759"/>
<keyword evidence="7" id="KW-1185">Reference proteome</keyword>
<dbReference type="PhylomeDB" id="A7SQC4"/>
<dbReference type="PANTHER" id="PTHR10869:SF246">
    <property type="entry name" value="TRANSMEMBRANE PROLYL 4-HYDROXYLASE"/>
    <property type="match status" value="1"/>
</dbReference>
<dbReference type="Proteomes" id="UP000001593">
    <property type="component" value="Unassembled WGS sequence"/>
</dbReference>
<evidence type="ECO:0000256" key="2">
    <source>
        <dbReference type="ARBA" id="ARBA00022896"/>
    </source>
</evidence>
<evidence type="ECO:0000256" key="3">
    <source>
        <dbReference type="ARBA" id="ARBA00023004"/>
    </source>
</evidence>
<evidence type="ECO:0000256" key="1">
    <source>
        <dbReference type="ARBA" id="ARBA00022723"/>
    </source>
</evidence>
<keyword evidence="3" id="KW-0408">Iron</keyword>
<dbReference type="AlphaFoldDB" id="A7SQC4"/>
<dbReference type="KEGG" id="nve:5505374"/>
<gene>
    <name evidence="6" type="ORF">NEMVEDRAFT_v1g215764</name>
</gene>
<dbReference type="EMBL" id="DS469743">
    <property type="protein sequence ID" value="EDO34106.1"/>
    <property type="molecule type" value="Genomic_DNA"/>
</dbReference>
<dbReference type="InParanoid" id="A7SQC4"/>
<dbReference type="HOGENOM" id="CLU_2148815_0_0_1"/>
<sequence length="112" mass="12227">MEGCHLCRFLTILFYLNDVTQGGETAFLVAGSKSISNGTSPDLSAHCNMSRLLIAPKRGTAVLWYNHFLDKTTGLLGNLDKFSLHGGCDVIKGTKWIANSWVNIPKGDWGRG</sequence>
<evidence type="ECO:0000313" key="6">
    <source>
        <dbReference type="EMBL" id="EDO34106.1"/>
    </source>
</evidence>
<feature type="signal peptide" evidence="4">
    <location>
        <begin position="1"/>
        <end position="22"/>
    </location>
</feature>
<evidence type="ECO:0000313" key="7">
    <source>
        <dbReference type="Proteomes" id="UP000001593"/>
    </source>
</evidence>
<dbReference type="PANTHER" id="PTHR10869">
    <property type="entry name" value="PROLYL 4-HYDROXYLASE ALPHA SUBUNIT"/>
    <property type="match status" value="1"/>
</dbReference>
<keyword evidence="2" id="KW-0847">Vitamin C</keyword>
<dbReference type="Gene3D" id="2.60.120.620">
    <property type="entry name" value="q2cbj1_9rhob like domain"/>
    <property type="match status" value="1"/>
</dbReference>
<keyword evidence="4" id="KW-0732">Signal</keyword>
<protein>
    <recommendedName>
        <fullName evidence="5">Prolyl 4-hydroxylase alpha subunit Fe(2+) 2OG dioxygenase domain-containing protein</fullName>
    </recommendedName>
</protein>
<feature type="chain" id="PRO_5002715414" description="Prolyl 4-hydroxylase alpha subunit Fe(2+) 2OG dioxygenase domain-containing protein" evidence="4">
    <location>
        <begin position="23"/>
        <end position="112"/>
    </location>
</feature>
<organism evidence="6 7">
    <name type="scientific">Nematostella vectensis</name>
    <name type="common">Starlet sea anemone</name>
    <dbReference type="NCBI Taxonomy" id="45351"/>
    <lineage>
        <taxon>Eukaryota</taxon>
        <taxon>Metazoa</taxon>
        <taxon>Cnidaria</taxon>
        <taxon>Anthozoa</taxon>
        <taxon>Hexacorallia</taxon>
        <taxon>Actiniaria</taxon>
        <taxon>Edwardsiidae</taxon>
        <taxon>Nematostella</taxon>
    </lineage>
</organism>
<dbReference type="Pfam" id="PF13640">
    <property type="entry name" value="2OG-FeII_Oxy_3"/>
    <property type="match status" value="1"/>
</dbReference>
<keyword evidence="1" id="KW-0479">Metal-binding</keyword>
<feature type="domain" description="Prolyl 4-hydroxylase alpha subunit Fe(2+) 2OG dioxygenase" evidence="5">
    <location>
        <begin position="8"/>
        <end position="102"/>
    </location>
</feature>
<evidence type="ECO:0000256" key="4">
    <source>
        <dbReference type="SAM" id="SignalP"/>
    </source>
</evidence>